<evidence type="ECO:0000313" key="1">
    <source>
        <dbReference type="EMBL" id="RLJ70002.1"/>
    </source>
</evidence>
<keyword evidence="2" id="KW-1185">Reference proteome</keyword>
<name>A0A497XS87_9AQUI</name>
<reference evidence="1 2" key="1">
    <citation type="submission" date="2018-10" db="EMBL/GenBank/DDBJ databases">
        <title>Genomic Encyclopedia of Archaeal and Bacterial Type Strains, Phase II (KMG-II): from individual species to whole genera.</title>
        <authorList>
            <person name="Goeker M."/>
        </authorList>
    </citation>
    <scope>NUCLEOTIDE SEQUENCE [LARGE SCALE GENOMIC DNA]</scope>
    <source>
        <strain evidence="1 2">DSM 16510</strain>
    </source>
</reference>
<dbReference type="AlphaFoldDB" id="A0A497XS87"/>
<gene>
    <name evidence="1" type="ORF">BCF55_0263</name>
</gene>
<organism evidence="1 2">
    <name type="scientific">Hydrogenivirga caldilitoris</name>
    <dbReference type="NCBI Taxonomy" id="246264"/>
    <lineage>
        <taxon>Bacteria</taxon>
        <taxon>Pseudomonadati</taxon>
        <taxon>Aquificota</taxon>
        <taxon>Aquificia</taxon>
        <taxon>Aquificales</taxon>
        <taxon>Aquificaceae</taxon>
        <taxon>Hydrogenivirga</taxon>
    </lineage>
</organism>
<protein>
    <submittedName>
        <fullName evidence="1">Uncharacterized protein</fullName>
    </submittedName>
</protein>
<comment type="caution">
    <text evidence="1">The sequence shown here is derived from an EMBL/GenBank/DDBJ whole genome shotgun (WGS) entry which is preliminary data.</text>
</comment>
<dbReference type="Proteomes" id="UP000267841">
    <property type="component" value="Unassembled WGS sequence"/>
</dbReference>
<evidence type="ECO:0000313" key="2">
    <source>
        <dbReference type="Proteomes" id="UP000267841"/>
    </source>
</evidence>
<accession>A0A497XS87</accession>
<sequence length="126" mass="14803">MGAIGPYHYKVWVIGDILDRFEDCKNGARKPKAKIFVKPRREDKLSRNAYFEGIVIYSVDIENIIEKLESPLKEIIAGRYFEGDVRTFMEDYGIKSRAEARRLIIKAVNRFFHEIEKYRKSVKKTA</sequence>
<proteinExistence type="predicted"/>
<dbReference type="EMBL" id="RCCJ01000001">
    <property type="protein sequence ID" value="RLJ70002.1"/>
    <property type="molecule type" value="Genomic_DNA"/>
</dbReference>